<proteinExistence type="predicted"/>
<gene>
    <name evidence="1" type="ORF">KPH14_004874</name>
</gene>
<reference evidence="1" key="1">
    <citation type="submission" date="2021-08" db="EMBL/GenBank/DDBJ databases">
        <authorList>
            <person name="Misof B."/>
            <person name="Oliver O."/>
            <person name="Podsiadlowski L."/>
            <person name="Donath A."/>
            <person name="Peters R."/>
            <person name="Mayer C."/>
            <person name="Rust J."/>
            <person name="Gunkel S."/>
            <person name="Lesny P."/>
            <person name="Martin S."/>
            <person name="Oeyen J.P."/>
            <person name="Petersen M."/>
            <person name="Panagiotis P."/>
            <person name="Wilbrandt J."/>
            <person name="Tanja T."/>
        </authorList>
    </citation>
    <scope>NUCLEOTIDE SEQUENCE</scope>
    <source>
        <strain evidence="1">GBR_01_08_01A</strain>
        <tissue evidence="1">Thorax + abdomen</tissue>
    </source>
</reference>
<sequence length="103" mass="11176">MKSRVNKTVNLNSLVTSNGWGEVRDLTLHQSSAVLVPVSAAVVASVVPRSVGTFVEILKLVSNAYLASGVFVKQCVSFEYRITIGHTSSQLTYCAPLHRNSLR</sequence>
<dbReference type="AlphaFoldDB" id="A0AAD9VPS0"/>
<name>A0AAD9VPS0_9HYME</name>
<evidence type="ECO:0000313" key="1">
    <source>
        <dbReference type="EMBL" id="KAK2582586.1"/>
    </source>
</evidence>
<organism evidence="1 2">
    <name type="scientific">Odynerus spinipes</name>
    <dbReference type="NCBI Taxonomy" id="1348599"/>
    <lineage>
        <taxon>Eukaryota</taxon>
        <taxon>Metazoa</taxon>
        <taxon>Ecdysozoa</taxon>
        <taxon>Arthropoda</taxon>
        <taxon>Hexapoda</taxon>
        <taxon>Insecta</taxon>
        <taxon>Pterygota</taxon>
        <taxon>Neoptera</taxon>
        <taxon>Endopterygota</taxon>
        <taxon>Hymenoptera</taxon>
        <taxon>Apocrita</taxon>
        <taxon>Aculeata</taxon>
        <taxon>Vespoidea</taxon>
        <taxon>Vespidae</taxon>
        <taxon>Eumeninae</taxon>
        <taxon>Odynerus</taxon>
    </lineage>
</organism>
<evidence type="ECO:0000313" key="2">
    <source>
        <dbReference type="Proteomes" id="UP001258017"/>
    </source>
</evidence>
<keyword evidence="2" id="KW-1185">Reference proteome</keyword>
<accession>A0AAD9VPS0</accession>
<comment type="caution">
    <text evidence="1">The sequence shown here is derived from an EMBL/GenBank/DDBJ whole genome shotgun (WGS) entry which is preliminary data.</text>
</comment>
<protein>
    <submittedName>
        <fullName evidence="1">Uncharacterized protein</fullName>
    </submittedName>
</protein>
<dbReference type="EMBL" id="JAIFRP010000031">
    <property type="protein sequence ID" value="KAK2582586.1"/>
    <property type="molecule type" value="Genomic_DNA"/>
</dbReference>
<reference evidence="1" key="2">
    <citation type="journal article" date="2023" name="Commun. Biol.">
        <title>Intrasexual cuticular hydrocarbon dimorphism in a wasp sheds light on hydrocarbon biosynthesis genes in Hymenoptera.</title>
        <authorList>
            <person name="Moris V.C."/>
            <person name="Podsiadlowski L."/>
            <person name="Martin S."/>
            <person name="Oeyen J.P."/>
            <person name="Donath A."/>
            <person name="Petersen M."/>
            <person name="Wilbrandt J."/>
            <person name="Misof B."/>
            <person name="Liedtke D."/>
            <person name="Thamm M."/>
            <person name="Scheiner R."/>
            <person name="Schmitt T."/>
            <person name="Niehuis O."/>
        </authorList>
    </citation>
    <scope>NUCLEOTIDE SEQUENCE</scope>
    <source>
        <strain evidence="1">GBR_01_08_01A</strain>
    </source>
</reference>
<dbReference type="Proteomes" id="UP001258017">
    <property type="component" value="Unassembled WGS sequence"/>
</dbReference>